<evidence type="ECO:0000313" key="3">
    <source>
        <dbReference type="Proteomes" id="UP000266723"/>
    </source>
</evidence>
<proteinExistence type="predicted"/>
<evidence type="ECO:0000256" key="1">
    <source>
        <dbReference type="SAM" id="MobiDB-lite"/>
    </source>
</evidence>
<dbReference type="Proteomes" id="UP000266723">
    <property type="component" value="Unassembled WGS sequence"/>
</dbReference>
<keyword evidence="3" id="KW-1185">Reference proteome</keyword>
<protein>
    <submittedName>
        <fullName evidence="2">Uncharacterized protein</fullName>
    </submittedName>
</protein>
<gene>
    <name evidence="2" type="ORF">DY000_02030772</name>
</gene>
<feature type="region of interest" description="Disordered" evidence="1">
    <location>
        <begin position="33"/>
        <end position="61"/>
    </location>
</feature>
<organism evidence="2 3">
    <name type="scientific">Brassica cretica</name>
    <name type="common">Mustard</name>
    <dbReference type="NCBI Taxonomy" id="69181"/>
    <lineage>
        <taxon>Eukaryota</taxon>
        <taxon>Viridiplantae</taxon>
        <taxon>Streptophyta</taxon>
        <taxon>Embryophyta</taxon>
        <taxon>Tracheophyta</taxon>
        <taxon>Spermatophyta</taxon>
        <taxon>Magnoliopsida</taxon>
        <taxon>eudicotyledons</taxon>
        <taxon>Gunneridae</taxon>
        <taxon>Pentapetalae</taxon>
        <taxon>rosids</taxon>
        <taxon>malvids</taxon>
        <taxon>Brassicales</taxon>
        <taxon>Brassicaceae</taxon>
        <taxon>Brassiceae</taxon>
        <taxon>Brassica</taxon>
    </lineage>
</organism>
<comment type="caution">
    <text evidence="2">The sequence shown here is derived from an EMBL/GenBank/DDBJ whole genome shotgun (WGS) entry which is preliminary data.</text>
</comment>
<reference evidence="2 3" key="1">
    <citation type="journal article" date="2020" name="BMC Genomics">
        <title>Intraspecific diversification of the crop wild relative Brassica cretica Lam. using demographic model selection.</title>
        <authorList>
            <person name="Kioukis A."/>
            <person name="Michalopoulou V.A."/>
            <person name="Briers L."/>
            <person name="Pirintsos S."/>
            <person name="Studholme D.J."/>
            <person name="Pavlidis P."/>
            <person name="Sarris P.F."/>
        </authorList>
    </citation>
    <scope>NUCLEOTIDE SEQUENCE [LARGE SCALE GENOMIC DNA]</scope>
    <source>
        <strain evidence="3">cv. PFS-1207/04</strain>
    </source>
</reference>
<sequence>MSSVMARLAHQEEVQKTTNDQLAAIVAALSAPTGNSQPFRRHLFNTNPPTPTDGRTTNPADPAETLVTDALPAASDPSTIREIAELKLNF</sequence>
<accession>A0ABQ7DKF5</accession>
<dbReference type="EMBL" id="QGKV02000649">
    <property type="protein sequence ID" value="KAF3578573.1"/>
    <property type="molecule type" value="Genomic_DNA"/>
</dbReference>
<evidence type="ECO:0000313" key="2">
    <source>
        <dbReference type="EMBL" id="KAF3578573.1"/>
    </source>
</evidence>
<name>A0ABQ7DKF5_BRACR</name>